<accession>A0A382FHP5</accession>
<dbReference type="Pfam" id="PF00293">
    <property type="entry name" value="NUDIX"/>
    <property type="match status" value="1"/>
</dbReference>
<evidence type="ECO:0000259" key="3">
    <source>
        <dbReference type="PROSITE" id="PS51462"/>
    </source>
</evidence>
<dbReference type="AlphaFoldDB" id="A0A382FHP5"/>
<reference evidence="4" key="1">
    <citation type="submission" date="2018-05" db="EMBL/GenBank/DDBJ databases">
        <authorList>
            <person name="Lanie J.A."/>
            <person name="Ng W.-L."/>
            <person name="Kazmierczak K.M."/>
            <person name="Andrzejewski T.M."/>
            <person name="Davidsen T.M."/>
            <person name="Wayne K.J."/>
            <person name="Tettelin H."/>
            <person name="Glass J.I."/>
            <person name="Rusch D."/>
            <person name="Podicherti R."/>
            <person name="Tsui H.-C.T."/>
            <person name="Winkler M.E."/>
        </authorList>
    </citation>
    <scope>NUCLEOTIDE SEQUENCE</scope>
</reference>
<dbReference type="GO" id="GO:0019693">
    <property type="term" value="P:ribose phosphate metabolic process"/>
    <property type="evidence" value="ECO:0007669"/>
    <property type="project" value="TreeGrafter"/>
</dbReference>
<gene>
    <name evidence="4" type="ORF">METZ01_LOCUS215039</name>
</gene>
<name>A0A382FHP5_9ZZZZ</name>
<feature type="domain" description="Nudix hydrolase" evidence="3">
    <location>
        <begin position="42"/>
        <end position="170"/>
    </location>
</feature>
<dbReference type="PROSITE" id="PS51462">
    <property type="entry name" value="NUDIX"/>
    <property type="match status" value="1"/>
</dbReference>
<dbReference type="GO" id="GO:0016787">
    <property type="term" value="F:hydrolase activity"/>
    <property type="evidence" value="ECO:0007669"/>
    <property type="project" value="UniProtKB-KW"/>
</dbReference>
<dbReference type="SUPFAM" id="SSF55811">
    <property type="entry name" value="Nudix"/>
    <property type="match status" value="1"/>
</dbReference>
<organism evidence="4">
    <name type="scientific">marine metagenome</name>
    <dbReference type="NCBI Taxonomy" id="408172"/>
    <lineage>
        <taxon>unclassified sequences</taxon>
        <taxon>metagenomes</taxon>
        <taxon>ecological metagenomes</taxon>
    </lineage>
</organism>
<dbReference type="InterPro" id="IPR015797">
    <property type="entry name" value="NUDIX_hydrolase-like_dom_sf"/>
</dbReference>
<evidence type="ECO:0000313" key="4">
    <source>
        <dbReference type="EMBL" id="SVB62185.1"/>
    </source>
</evidence>
<keyword evidence="2" id="KW-0378">Hydrolase</keyword>
<sequence length="181" mass="20000">MEHTDPEPTIESKDIYQGRIIKLRVDTVQLPSGRTTTREIVEHEDAVCVVPIDENNNVLMVRQYRKAAQLNLLEVPAGGVEAGETPDETVLRELQEEVSVTSGSLRRLSGFWVSPGWATEFMHAYLAMDLTPASLPADDDEYISVERVPLDSIPGLIESGEIQDSKSIASLLLALRVLNSD</sequence>
<dbReference type="EMBL" id="UINC01049882">
    <property type="protein sequence ID" value="SVB62185.1"/>
    <property type="molecule type" value="Genomic_DNA"/>
</dbReference>
<dbReference type="PANTHER" id="PTHR11839:SF18">
    <property type="entry name" value="NUDIX HYDROLASE DOMAIN-CONTAINING PROTEIN"/>
    <property type="match status" value="1"/>
</dbReference>
<evidence type="ECO:0000256" key="2">
    <source>
        <dbReference type="ARBA" id="ARBA00022801"/>
    </source>
</evidence>
<dbReference type="PANTHER" id="PTHR11839">
    <property type="entry name" value="UDP/ADP-SUGAR PYROPHOSPHATASE"/>
    <property type="match status" value="1"/>
</dbReference>
<dbReference type="Gene3D" id="3.90.79.10">
    <property type="entry name" value="Nucleoside Triphosphate Pyrophosphohydrolase"/>
    <property type="match status" value="1"/>
</dbReference>
<comment type="cofactor">
    <cofactor evidence="1">
        <name>Mg(2+)</name>
        <dbReference type="ChEBI" id="CHEBI:18420"/>
    </cofactor>
</comment>
<evidence type="ECO:0000256" key="1">
    <source>
        <dbReference type="ARBA" id="ARBA00001946"/>
    </source>
</evidence>
<proteinExistence type="predicted"/>
<dbReference type="CDD" id="cd03424">
    <property type="entry name" value="NUDIX_ADPRase_Nudt5_UGPPase_Nudt14"/>
    <property type="match status" value="1"/>
</dbReference>
<dbReference type="GO" id="GO:0006753">
    <property type="term" value="P:nucleoside phosphate metabolic process"/>
    <property type="evidence" value="ECO:0007669"/>
    <property type="project" value="TreeGrafter"/>
</dbReference>
<protein>
    <recommendedName>
        <fullName evidence="3">Nudix hydrolase domain-containing protein</fullName>
    </recommendedName>
</protein>
<dbReference type="GO" id="GO:0005829">
    <property type="term" value="C:cytosol"/>
    <property type="evidence" value="ECO:0007669"/>
    <property type="project" value="TreeGrafter"/>
</dbReference>
<dbReference type="InterPro" id="IPR000086">
    <property type="entry name" value="NUDIX_hydrolase_dom"/>
</dbReference>